<proteinExistence type="predicted"/>
<accession>A0A2P2K9L8</accession>
<dbReference type="AlphaFoldDB" id="A0A2P2K9L8"/>
<dbReference type="EMBL" id="GGEC01021912">
    <property type="protein sequence ID" value="MBX02396.1"/>
    <property type="molecule type" value="Transcribed_RNA"/>
</dbReference>
<protein>
    <submittedName>
        <fullName evidence="1">Uncharacterized protein</fullName>
    </submittedName>
</protein>
<organism evidence="1">
    <name type="scientific">Rhizophora mucronata</name>
    <name type="common">Asiatic mangrove</name>
    <dbReference type="NCBI Taxonomy" id="61149"/>
    <lineage>
        <taxon>Eukaryota</taxon>
        <taxon>Viridiplantae</taxon>
        <taxon>Streptophyta</taxon>
        <taxon>Embryophyta</taxon>
        <taxon>Tracheophyta</taxon>
        <taxon>Spermatophyta</taxon>
        <taxon>Magnoliopsida</taxon>
        <taxon>eudicotyledons</taxon>
        <taxon>Gunneridae</taxon>
        <taxon>Pentapetalae</taxon>
        <taxon>rosids</taxon>
        <taxon>fabids</taxon>
        <taxon>Malpighiales</taxon>
        <taxon>Rhizophoraceae</taxon>
        <taxon>Rhizophora</taxon>
    </lineage>
</organism>
<name>A0A2P2K9L8_RHIMU</name>
<evidence type="ECO:0000313" key="1">
    <source>
        <dbReference type="EMBL" id="MBX02396.1"/>
    </source>
</evidence>
<reference evidence="1" key="1">
    <citation type="submission" date="2018-02" db="EMBL/GenBank/DDBJ databases">
        <title>Rhizophora mucronata_Transcriptome.</title>
        <authorList>
            <person name="Meera S.P."/>
            <person name="Sreeshan A."/>
            <person name="Augustine A."/>
        </authorList>
    </citation>
    <scope>NUCLEOTIDE SEQUENCE</scope>
    <source>
        <tissue evidence="1">Leaf</tissue>
    </source>
</reference>
<sequence length="22" mass="2672">MCVANIKRFKLWTGITIWYSKL</sequence>